<dbReference type="RefSeq" id="WP_007324742.1">
    <property type="nucleotide sequence ID" value="NZ_AFAR01000047.1"/>
</dbReference>
<accession>F2AM75</accession>
<comment type="caution">
    <text evidence="1">The sequence shown here is derived from an EMBL/GenBank/DDBJ whole genome shotgun (WGS) entry which is preliminary data.</text>
</comment>
<proteinExistence type="predicted"/>
<dbReference type="Proteomes" id="UP000006222">
    <property type="component" value="Unassembled WGS sequence"/>
</dbReference>
<dbReference type="EMBL" id="AFAR01000047">
    <property type="protein sequence ID" value="EGF29227.1"/>
    <property type="molecule type" value="Genomic_DNA"/>
</dbReference>
<sequence>MHDRSHLAGQPLTSISVPEQCVCELLTPLLRSHGIGDSIVPPSDDGYIFSAFEFFLPGVLREIHAEWRYESLDGIYPATFCKTGDREIELIGLALFISDQTLTPLHVRLQLSPDFDCVSWVDLKLGERIDGECRRDPYGSAKASGTMLHVTNRLDSIDWYYHVGYGEQRS</sequence>
<evidence type="ECO:0000313" key="2">
    <source>
        <dbReference type="Proteomes" id="UP000006222"/>
    </source>
</evidence>
<reference evidence="1 2" key="1">
    <citation type="journal article" date="2013" name="Mar. Genomics">
        <title>Expression of sulfatases in Rhodopirellula baltica and the diversity of sulfatases in the genus Rhodopirellula.</title>
        <authorList>
            <person name="Wegner C.E."/>
            <person name="Richter-Heitmann T."/>
            <person name="Klindworth A."/>
            <person name="Klockow C."/>
            <person name="Richter M."/>
            <person name="Achstetter T."/>
            <person name="Glockner F.O."/>
            <person name="Harder J."/>
        </authorList>
    </citation>
    <scope>NUCLEOTIDE SEQUENCE [LARGE SCALE GENOMIC DNA]</scope>
    <source>
        <strain evidence="1 2">WH47</strain>
    </source>
</reference>
<gene>
    <name evidence="1" type="ORF">RBWH47_02635</name>
</gene>
<organism evidence="1 2">
    <name type="scientific">Rhodopirellula baltica WH47</name>
    <dbReference type="NCBI Taxonomy" id="991778"/>
    <lineage>
        <taxon>Bacteria</taxon>
        <taxon>Pseudomonadati</taxon>
        <taxon>Planctomycetota</taxon>
        <taxon>Planctomycetia</taxon>
        <taxon>Pirellulales</taxon>
        <taxon>Pirellulaceae</taxon>
        <taxon>Rhodopirellula</taxon>
    </lineage>
</organism>
<name>F2AM75_RHOBT</name>
<dbReference type="PATRIC" id="fig|991778.3.peg.810"/>
<dbReference type="AlphaFoldDB" id="F2AM75"/>
<evidence type="ECO:0000313" key="1">
    <source>
        <dbReference type="EMBL" id="EGF29227.1"/>
    </source>
</evidence>
<protein>
    <submittedName>
        <fullName evidence="1">Uncharacterized protein</fullName>
    </submittedName>
</protein>